<organism evidence="2 3">
    <name type="scientific">Commensalibacter melissae</name>
    <dbReference type="NCBI Taxonomy" id="2070537"/>
    <lineage>
        <taxon>Bacteria</taxon>
        <taxon>Pseudomonadati</taxon>
        <taxon>Pseudomonadota</taxon>
        <taxon>Alphaproteobacteria</taxon>
        <taxon>Acetobacterales</taxon>
        <taxon>Acetobacteraceae</taxon>
    </lineage>
</organism>
<dbReference type="EMBL" id="QGLT01000002">
    <property type="protein sequence ID" value="PXZ00557.1"/>
    <property type="molecule type" value="Genomic_DNA"/>
</dbReference>
<keyword evidence="3" id="KW-1185">Reference proteome</keyword>
<dbReference type="RefSeq" id="WP_110438700.1">
    <property type="nucleotide sequence ID" value="NZ_CP046393.1"/>
</dbReference>
<evidence type="ECO:0000313" key="2">
    <source>
        <dbReference type="EMBL" id="PXZ00557.1"/>
    </source>
</evidence>
<dbReference type="PROSITE" id="PS51819">
    <property type="entry name" value="VOC"/>
    <property type="match status" value="1"/>
</dbReference>
<feature type="domain" description="VOC" evidence="1">
    <location>
        <begin position="2"/>
        <end position="123"/>
    </location>
</feature>
<evidence type="ECO:0000313" key="3">
    <source>
        <dbReference type="Proteomes" id="UP000247565"/>
    </source>
</evidence>
<proteinExistence type="predicted"/>
<dbReference type="SUPFAM" id="SSF54593">
    <property type="entry name" value="Glyoxalase/Bleomycin resistance protein/Dihydroxybiphenyl dioxygenase"/>
    <property type="match status" value="1"/>
</dbReference>
<reference evidence="2 3" key="1">
    <citation type="submission" date="2018-05" db="EMBL/GenBank/DDBJ databases">
        <title>Reference genomes for bee gut microbiota database.</title>
        <authorList>
            <person name="Ellegaard K.M."/>
        </authorList>
    </citation>
    <scope>NUCLEOTIDE SEQUENCE [LARGE SCALE GENOMIC DNA]</scope>
    <source>
        <strain evidence="2 3">ESL0284</strain>
    </source>
</reference>
<dbReference type="InterPro" id="IPR004360">
    <property type="entry name" value="Glyas_Fos-R_dOase_dom"/>
</dbReference>
<dbReference type="OrthoDB" id="9807407at2"/>
<dbReference type="Pfam" id="PF00903">
    <property type="entry name" value="Glyoxalase"/>
    <property type="match status" value="1"/>
</dbReference>
<dbReference type="AlphaFoldDB" id="A0A318MYQ4"/>
<dbReference type="Gene3D" id="3.10.180.10">
    <property type="entry name" value="2,3-Dihydroxybiphenyl 1,2-Dioxygenase, domain 1"/>
    <property type="match status" value="1"/>
</dbReference>
<dbReference type="InterPro" id="IPR029068">
    <property type="entry name" value="Glyas_Bleomycin-R_OHBP_Dase"/>
</dbReference>
<name>A0A318MYQ4_9PROT</name>
<sequence length="124" mass="13703">MLFSHICVGTNNVEKAKKFYDAIFKVMNLSDSGFDKKRRPFYAKDGQKLIICKPINGQAATYSNGGTIGFQMNSPEQVNQFHAAGIANGGVSIEDPPGLRKGTNKYLAYLRDPDGNKLCAFYEE</sequence>
<gene>
    <name evidence="2" type="ORF">DK869_03885</name>
</gene>
<dbReference type="InterPro" id="IPR037523">
    <property type="entry name" value="VOC_core"/>
</dbReference>
<comment type="caution">
    <text evidence="2">The sequence shown here is derived from an EMBL/GenBank/DDBJ whole genome shotgun (WGS) entry which is preliminary data.</text>
</comment>
<evidence type="ECO:0000259" key="1">
    <source>
        <dbReference type="PROSITE" id="PS51819"/>
    </source>
</evidence>
<dbReference type="PANTHER" id="PTHR35006:SF1">
    <property type="entry name" value="BLL2941 PROTEIN"/>
    <property type="match status" value="1"/>
</dbReference>
<dbReference type="Proteomes" id="UP000247565">
    <property type="component" value="Unassembled WGS sequence"/>
</dbReference>
<dbReference type="PANTHER" id="PTHR35006">
    <property type="entry name" value="GLYOXALASE FAMILY PROTEIN (AFU_ORTHOLOGUE AFUA_5G14830)"/>
    <property type="match status" value="1"/>
</dbReference>
<accession>A0A318MYQ4</accession>
<protein>
    <submittedName>
        <fullName evidence="2">Glyoxalase</fullName>
    </submittedName>
</protein>
<dbReference type="CDD" id="cd07262">
    <property type="entry name" value="VOC_like"/>
    <property type="match status" value="1"/>
</dbReference>